<feature type="region of interest" description="Disordered" evidence="1">
    <location>
        <begin position="1"/>
        <end position="119"/>
    </location>
</feature>
<proteinExistence type="predicted"/>
<evidence type="ECO:0000313" key="2">
    <source>
        <dbReference type="EMBL" id="GER28475.1"/>
    </source>
</evidence>
<evidence type="ECO:0000313" key="3">
    <source>
        <dbReference type="Proteomes" id="UP000325081"/>
    </source>
</evidence>
<feature type="non-terminal residue" evidence="2">
    <location>
        <position position="1"/>
    </location>
</feature>
<evidence type="ECO:0000256" key="1">
    <source>
        <dbReference type="SAM" id="MobiDB-lite"/>
    </source>
</evidence>
<dbReference type="GO" id="GO:0008233">
    <property type="term" value="F:peptidase activity"/>
    <property type="evidence" value="ECO:0007669"/>
    <property type="project" value="UniProtKB-KW"/>
</dbReference>
<protein>
    <submittedName>
        <fullName evidence="2">Immunoglobulin A1 protease autotransporter</fullName>
    </submittedName>
</protein>
<feature type="compositionally biased region" description="Polar residues" evidence="1">
    <location>
        <begin position="50"/>
        <end position="62"/>
    </location>
</feature>
<dbReference type="Proteomes" id="UP000325081">
    <property type="component" value="Unassembled WGS sequence"/>
</dbReference>
<keyword evidence="2" id="KW-0378">Hydrolase</keyword>
<feature type="compositionally biased region" description="Polar residues" evidence="1">
    <location>
        <begin position="82"/>
        <end position="94"/>
    </location>
</feature>
<dbReference type="EMBL" id="BKCP01002658">
    <property type="protein sequence ID" value="GER28475.1"/>
    <property type="molecule type" value="Genomic_DNA"/>
</dbReference>
<reference evidence="3" key="1">
    <citation type="journal article" date="2019" name="Curr. Biol.">
        <title>Genome Sequence of Striga asiatica Provides Insight into the Evolution of Plant Parasitism.</title>
        <authorList>
            <person name="Yoshida S."/>
            <person name="Kim S."/>
            <person name="Wafula E.K."/>
            <person name="Tanskanen J."/>
            <person name="Kim Y.M."/>
            <person name="Honaas L."/>
            <person name="Yang Z."/>
            <person name="Spallek T."/>
            <person name="Conn C.E."/>
            <person name="Ichihashi Y."/>
            <person name="Cheong K."/>
            <person name="Cui S."/>
            <person name="Der J.P."/>
            <person name="Gundlach H."/>
            <person name="Jiao Y."/>
            <person name="Hori C."/>
            <person name="Ishida J.K."/>
            <person name="Kasahara H."/>
            <person name="Kiba T."/>
            <person name="Kim M.S."/>
            <person name="Koo N."/>
            <person name="Laohavisit A."/>
            <person name="Lee Y.H."/>
            <person name="Lumba S."/>
            <person name="McCourt P."/>
            <person name="Mortimer J.C."/>
            <person name="Mutuku J.M."/>
            <person name="Nomura T."/>
            <person name="Sasaki-Sekimoto Y."/>
            <person name="Seto Y."/>
            <person name="Wang Y."/>
            <person name="Wakatake T."/>
            <person name="Sakakibara H."/>
            <person name="Demura T."/>
            <person name="Yamaguchi S."/>
            <person name="Yoneyama K."/>
            <person name="Manabe R.I."/>
            <person name="Nelson D.C."/>
            <person name="Schulman A.H."/>
            <person name="Timko M.P."/>
            <person name="dePamphilis C.W."/>
            <person name="Choi D."/>
            <person name="Shirasu K."/>
        </authorList>
    </citation>
    <scope>NUCLEOTIDE SEQUENCE [LARGE SCALE GENOMIC DNA]</scope>
    <source>
        <strain evidence="3">cv. UVA1</strain>
    </source>
</reference>
<organism evidence="2 3">
    <name type="scientific">Striga asiatica</name>
    <name type="common">Asiatic witchweed</name>
    <name type="synonym">Buchnera asiatica</name>
    <dbReference type="NCBI Taxonomy" id="4170"/>
    <lineage>
        <taxon>Eukaryota</taxon>
        <taxon>Viridiplantae</taxon>
        <taxon>Streptophyta</taxon>
        <taxon>Embryophyta</taxon>
        <taxon>Tracheophyta</taxon>
        <taxon>Spermatophyta</taxon>
        <taxon>Magnoliopsida</taxon>
        <taxon>eudicotyledons</taxon>
        <taxon>Gunneridae</taxon>
        <taxon>Pentapetalae</taxon>
        <taxon>asterids</taxon>
        <taxon>lamiids</taxon>
        <taxon>Lamiales</taxon>
        <taxon>Orobanchaceae</taxon>
        <taxon>Buchnereae</taxon>
        <taxon>Striga</taxon>
    </lineage>
</organism>
<accession>A0A5A7P6D6</accession>
<keyword evidence="2" id="KW-0645">Protease</keyword>
<sequence length="209" mass="23737">PSQATGAPPHPLTTAVPTPPCRRISPTPELRQRHSLQKTEGRLQGPNHRGQATTSPIQSHLKQQAAGLHPREKERESHPPTVLSQSAESTTYSQRRGRPASGTRQAVAATAGPASPTPEEVKLIEREAAKQKYIFDPTRRRRRRGIEERRRRDAFEPTCRAEGEERRDCVKGEADGGWCGLGRWREFEKRETKRQLATWRGRISQYRDR</sequence>
<dbReference type="GO" id="GO:0006508">
    <property type="term" value="P:proteolysis"/>
    <property type="evidence" value="ECO:0007669"/>
    <property type="project" value="UniProtKB-KW"/>
</dbReference>
<comment type="caution">
    <text evidence="2">The sequence shown here is derived from an EMBL/GenBank/DDBJ whole genome shotgun (WGS) entry which is preliminary data.</text>
</comment>
<dbReference type="AlphaFoldDB" id="A0A5A7P6D6"/>
<keyword evidence="3" id="KW-1185">Reference proteome</keyword>
<feature type="compositionally biased region" description="Basic and acidic residues" evidence="1">
    <location>
        <begin position="69"/>
        <end position="78"/>
    </location>
</feature>
<gene>
    <name evidence="2" type="ORF">STAS_04273</name>
</gene>
<feature type="non-terminal residue" evidence="2">
    <location>
        <position position="209"/>
    </location>
</feature>
<name>A0A5A7P6D6_STRAF</name>